<name>A0A1B1ADT0_9PROT</name>
<gene>
    <name evidence="1" type="ORF">ATE48_01640</name>
</gene>
<dbReference type="OrthoDB" id="190583at2"/>
<reference evidence="1 2" key="1">
    <citation type="submission" date="2015-11" db="EMBL/GenBank/DDBJ databases">
        <title>Whole-Genome Sequence of Candidatus Oderbacter manganicum from the National Park Lower Oder Valley, Germany.</title>
        <authorList>
            <person name="Braun B."/>
            <person name="Liere K."/>
            <person name="Szewzyk U."/>
        </authorList>
    </citation>
    <scope>NUCLEOTIDE SEQUENCE [LARGE SCALE GENOMIC DNA]</scope>
    <source>
        <strain evidence="1 2">OTSz_A_272</strain>
    </source>
</reference>
<protein>
    <recommendedName>
        <fullName evidence="3">DOMON-like domain-containing protein</fullName>
    </recommendedName>
</protein>
<evidence type="ECO:0008006" key="3">
    <source>
        <dbReference type="Google" id="ProtNLM"/>
    </source>
</evidence>
<dbReference type="InParanoid" id="A0A1B1ADT0"/>
<proteinExistence type="predicted"/>
<evidence type="ECO:0000313" key="1">
    <source>
        <dbReference type="EMBL" id="ANP44714.1"/>
    </source>
</evidence>
<evidence type="ECO:0000313" key="2">
    <source>
        <dbReference type="Proteomes" id="UP000092498"/>
    </source>
</evidence>
<dbReference type="AlphaFoldDB" id="A0A1B1ADT0"/>
<dbReference type="RefSeq" id="WP_083197108.1">
    <property type="nucleotide sequence ID" value="NZ_CP013244.1"/>
</dbReference>
<dbReference type="EMBL" id="CP013244">
    <property type="protein sequence ID" value="ANP44714.1"/>
    <property type="molecule type" value="Genomic_DNA"/>
</dbReference>
<dbReference type="Proteomes" id="UP000092498">
    <property type="component" value="Chromosome"/>
</dbReference>
<dbReference type="CDD" id="cd09627">
    <property type="entry name" value="DOMON_murB_like"/>
    <property type="match status" value="1"/>
</dbReference>
<keyword evidence="2" id="KW-1185">Reference proteome</keyword>
<accession>A0A1B1ADT0</accession>
<dbReference type="STRING" id="1759059.ATE48_01640"/>
<organism evidence="1 2">
    <name type="scientific">Candidatus Viadribacter manganicus</name>
    <dbReference type="NCBI Taxonomy" id="1759059"/>
    <lineage>
        <taxon>Bacteria</taxon>
        <taxon>Pseudomonadati</taxon>
        <taxon>Pseudomonadota</taxon>
        <taxon>Alphaproteobacteria</taxon>
        <taxon>Hyphomonadales</taxon>
        <taxon>Hyphomonadaceae</taxon>
        <taxon>Candidatus Viadribacter</taxon>
    </lineage>
</organism>
<sequence>MLHQLICHSDTPSAAVDRIDVAVARPEPGILALRYTVAGRIASISLAPPSEPQRTDDLWRTTCFEAFVEAAPGAGYYEFNLSPSSKWAAYHFTDYREGMALAELSPPAIITGANATHIDVDALIYLPANDEPWQLALTAVIEETDGAKSYWALKHPPGKADFHHSDGFVLELA</sequence>
<dbReference type="KEGG" id="cbot:ATE48_01640"/>